<feature type="domain" description="SpoVT-AbrB" evidence="1">
    <location>
        <begin position="8"/>
        <end position="51"/>
    </location>
</feature>
<dbReference type="SMART" id="SM00966">
    <property type="entry name" value="SpoVT_AbrB"/>
    <property type="match status" value="1"/>
</dbReference>
<accession>A0ABT9LXT2</accession>
<dbReference type="PANTHER" id="PTHR36432">
    <property type="match status" value="1"/>
</dbReference>
<dbReference type="InterPro" id="IPR007159">
    <property type="entry name" value="SpoVT-AbrB_dom"/>
</dbReference>
<evidence type="ECO:0000313" key="3">
    <source>
        <dbReference type="Proteomes" id="UP001229209"/>
    </source>
</evidence>
<comment type="caution">
    <text evidence="2">The sequence shown here is derived from an EMBL/GenBank/DDBJ whole genome shotgun (WGS) entry which is preliminary data.</text>
</comment>
<gene>
    <name evidence="2" type="ORF">J2S04_001927</name>
</gene>
<reference evidence="2 3" key="1">
    <citation type="submission" date="2023-07" db="EMBL/GenBank/DDBJ databases">
        <title>Genomic Encyclopedia of Type Strains, Phase IV (KMG-IV): sequencing the most valuable type-strain genomes for metagenomic binning, comparative biology and taxonomic classification.</title>
        <authorList>
            <person name="Goeker M."/>
        </authorList>
    </citation>
    <scope>NUCLEOTIDE SEQUENCE [LARGE SCALE GENOMIC DNA]</scope>
    <source>
        <strain evidence="2 3">DSM 25924</strain>
    </source>
</reference>
<dbReference type="InterPro" id="IPR052731">
    <property type="entry name" value="B_subtilis_Trans_State_Reg"/>
</dbReference>
<sequence>MSSTGIVRQIDDLGRIVIPKETRTLLGIHNRDSLAIFVDSENMVLSKYQPGCVFCQSMDDVTPYRGHPVCSACKAELQTI</sequence>
<dbReference type="PANTHER" id="PTHR36432:SF1">
    <property type="entry name" value="STAGE V SPORULATION PROTEIN T"/>
    <property type="match status" value="1"/>
</dbReference>
<evidence type="ECO:0000259" key="1">
    <source>
        <dbReference type="SMART" id="SM00966"/>
    </source>
</evidence>
<protein>
    <submittedName>
        <fullName evidence="2">Transcriptional pleiotropic regulator of transition state genes</fullName>
    </submittedName>
</protein>
<dbReference type="SUPFAM" id="SSF89447">
    <property type="entry name" value="AbrB/MazE/MraZ-like"/>
    <property type="match status" value="1"/>
</dbReference>
<dbReference type="Pfam" id="PF04014">
    <property type="entry name" value="MazE_antitoxin"/>
    <property type="match status" value="1"/>
</dbReference>
<proteinExistence type="predicted"/>
<evidence type="ECO:0000313" key="2">
    <source>
        <dbReference type="EMBL" id="MDP9728976.1"/>
    </source>
</evidence>
<keyword evidence="3" id="KW-1185">Reference proteome</keyword>
<dbReference type="EMBL" id="JAURUO010000009">
    <property type="protein sequence ID" value="MDP9728976.1"/>
    <property type="molecule type" value="Genomic_DNA"/>
</dbReference>
<dbReference type="InterPro" id="IPR037914">
    <property type="entry name" value="SpoVT-AbrB_sf"/>
</dbReference>
<dbReference type="NCBIfam" id="TIGR01439">
    <property type="entry name" value="lp_hng_hel_AbrB"/>
    <property type="match status" value="1"/>
</dbReference>
<dbReference type="RefSeq" id="WP_203114249.1">
    <property type="nucleotide sequence ID" value="NZ_JAURUO010000009.1"/>
</dbReference>
<dbReference type="Gene3D" id="2.10.260.10">
    <property type="match status" value="1"/>
</dbReference>
<dbReference type="Proteomes" id="UP001229209">
    <property type="component" value="Unassembled WGS sequence"/>
</dbReference>
<organism evidence="2 3">
    <name type="scientific">Alicyclobacillus tolerans</name>
    <dbReference type="NCBI Taxonomy" id="90970"/>
    <lineage>
        <taxon>Bacteria</taxon>
        <taxon>Bacillati</taxon>
        <taxon>Bacillota</taxon>
        <taxon>Bacilli</taxon>
        <taxon>Bacillales</taxon>
        <taxon>Alicyclobacillaceae</taxon>
        <taxon>Alicyclobacillus</taxon>
    </lineage>
</organism>
<name>A0ABT9LXT2_9BACL</name>